<reference evidence="1 2" key="2">
    <citation type="journal article" date="2022" name="Mol. Ecol. Resour.">
        <title>The genomes of chicory, endive, great burdock and yacon provide insights into Asteraceae paleo-polyploidization history and plant inulin production.</title>
        <authorList>
            <person name="Fan W."/>
            <person name="Wang S."/>
            <person name="Wang H."/>
            <person name="Wang A."/>
            <person name="Jiang F."/>
            <person name="Liu H."/>
            <person name="Zhao H."/>
            <person name="Xu D."/>
            <person name="Zhang Y."/>
        </authorList>
    </citation>
    <scope>NUCLEOTIDE SEQUENCE [LARGE SCALE GENOMIC DNA]</scope>
    <source>
        <strain evidence="2">cv. Niubang</strain>
    </source>
</reference>
<name>A0ACB9BDH9_ARCLA</name>
<comment type="caution">
    <text evidence="1">The sequence shown here is derived from an EMBL/GenBank/DDBJ whole genome shotgun (WGS) entry which is preliminary data.</text>
</comment>
<sequence>MGEQSFSVKVIEKVVVGAEEPWNDRWLSFTNLEIVVPSFDAASFFCYNKPSHGSCSSFPTMLNTLKASLSRALTLFYPLAGEVRWNAAAGENQIHCNNQGVDFIHAVADVQLKELNFYNPDQSIEGKLVPKKPRGVLAVQVTELKCGGMVIGCMFDHKTADGYSANMFISSWADMARSQIPSMLPSFSRSILEPRNPTTYDNPALIEKIVATIEPSFIIPDNDQNHNDHGSDDLLVNRIYYIEGEQINKIQLLASENGSRRSKLEAFTSFLWKTIGKSMEDLGNDNQRYCNVAIAVDGRRRLSEGDGEEKQKLMVSHFGNVLTLPFGGKSSQELVEMSMSNVATEVHEVLHTVTGKDHFLDLLDWVEERRSHMLIPRAFVNKEMTVIVSSGQRFQFMDEMDFGWGRVVFGSCHIPPSRKDCYVMTLPGPINNSVDWVVYMHMPIKHINYIEAHASHMFKPVNADYLKI</sequence>
<evidence type="ECO:0000313" key="1">
    <source>
        <dbReference type="EMBL" id="KAI3719836.1"/>
    </source>
</evidence>
<reference evidence="2" key="1">
    <citation type="journal article" date="2022" name="Mol. Ecol. Resour.">
        <title>The genomes of chicory, endive, great burdock and yacon provide insights into Asteraceae palaeo-polyploidization history and plant inulin production.</title>
        <authorList>
            <person name="Fan W."/>
            <person name="Wang S."/>
            <person name="Wang H."/>
            <person name="Wang A."/>
            <person name="Jiang F."/>
            <person name="Liu H."/>
            <person name="Zhao H."/>
            <person name="Xu D."/>
            <person name="Zhang Y."/>
        </authorList>
    </citation>
    <scope>NUCLEOTIDE SEQUENCE [LARGE SCALE GENOMIC DNA]</scope>
    <source>
        <strain evidence="2">cv. Niubang</strain>
    </source>
</reference>
<keyword evidence="2" id="KW-1185">Reference proteome</keyword>
<dbReference type="Proteomes" id="UP001055879">
    <property type="component" value="Linkage Group LG06"/>
</dbReference>
<gene>
    <name evidence="1" type="ORF">L6452_20741</name>
</gene>
<proteinExistence type="predicted"/>
<organism evidence="1 2">
    <name type="scientific">Arctium lappa</name>
    <name type="common">Greater burdock</name>
    <name type="synonym">Lappa major</name>
    <dbReference type="NCBI Taxonomy" id="4217"/>
    <lineage>
        <taxon>Eukaryota</taxon>
        <taxon>Viridiplantae</taxon>
        <taxon>Streptophyta</taxon>
        <taxon>Embryophyta</taxon>
        <taxon>Tracheophyta</taxon>
        <taxon>Spermatophyta</taxon>
        <taxon>Magnoliopsida</taxon>
        <taxon>eudicotyledons</taxon>
        <taxon>Gunneridae</taxon>
        <taxon>Pentapetalae</taxon>
        <taxon>asterids</taxon>
        <taxon>campanulids</taxon>
        <taxon>Asterales</taxon>
        <taxon>Asteraceae</taxon>
        <taxon>Carduoideae</taxon>
        <taxon>Cardueae</taxon>
        <taxon>Arctiinae</taxon>
        <taxon>Arctium</taxon>
    </lineage>
</organism>
<dbReference type="EMBL" id="CM042052">
    <property type="protein sequence ID" value="KAI3719836.1"/>
    <property type="molecule type" value="Genomic_DNA"/>
</dbReference>
<accession>A0ACB9BDH9</accession>
<evidence type="ECO:0000313" key="2">
    <source>
        <dbReference type="Proteomes" id="UP001055879"/>
    </source>
</evidence>
<protein>
    <submittedName>
        <fullName evidence="1">Uncharacterized protein</fullName>
    </submittedName>
</protein>